<dbReference type="Proteomes" id="UP000287651">
    <property type="component" value="Unassembled WGS sequence"/>
</dbReference>
<evidence type="ECO:0000313" key="2">
    <source>
        <dbReference type="Proteomes" id="UP000287651"/>
    </source>
</evidence>
<name>A0A426Z1A0_ENSVE</name>
<evidence type="ECO:0000313" key="1">
    <source>
        <dbReference type="EMBL" id="RRT57753.1"/>
    </source>
</evidence>
<reference evidence="1 2" key="1">
    <citation type="journal article" date="2014" name="Agronomy (Basel)">
        <title>A Draft Genome Sequence for Ensete ventricosum, the Drought-Tolerant Tree Against Hunger.</title>
        <authorList>
            <person name="Harrison J."/>
            <person name="Moore K.A."/>
            <person name="Paszkiewicz K."/>
            <person name="Jones T."/>
            <person name="Grant M."/>
            <person name="Ambacheew D."/>
            <person name="Muzemil S."/>
            <person name="Studholme D.J."/>
        </authorList>
    </citation>
    <scope>NUCLEOTIDE SEQUENCE [LARGE SCALE GENOMIC DNA]</scope>
</reference>
<comment type="caution">
    <text evidence="1">The sequence shown here is derived from an EMBL/GenBank/DDBJ whole genome shotgun (WGS) entry which is preliminary data.</text>
</comment>
<sequence>MDLQKLDPPPSLYLSMLGLPQQLGRLTSLCLNNRYCNWAGILLELLNLTPELTNYPGELISNSPRVTHSGPPTEQLGIDTIRLHLTLGNQLGSSSFEQALPKQFHHLPGKKRLIMRSNPDPANVPHGSGLRYGFINPFTTPLHVRGLWGNCLPRSNHGRGIFTRGILAHKRIRLLDERIDLAIDTCFDDGVNRWLRRLRLWGLPVNSRFIPLRFMPTKQSIQLTHD</sequence>
<protein>
    <submittedName>
        <fullName evidence="1">Uncharacterized protein</fullName>
    </submittedName>
</protein>
<gene>
    <name evidence="1" type="ORF">B296_00016491</name>
</gene>
<proteinExistence type="predicted"/>
<dbReference type="AlphaFoldDB" id="A0A426Z1A0"/>
<dbReference type="EMBL" id="AMZH03009012">
    <property type="protein sequence ID" value="RRT57753.1"/>
    <property type="molecule type" value="Genomic_DNA"/>
</dbReference>
<organism evidence="1 2">
    <name type="scientific">Ensete ventricosum</name>
    <name type="common">Abyssinian banana</name>
    <name type="synonym">Musa ensete</name>
    <dbReference type="NCBI Taxonomy" id="4639"/>
    <lineage>
        <taxon>Eukaryota</taxon>
        <taxon>Viridiplantae</taxon>
        <taxon>Streptophyta</taxon>
        <taxon>Embryophyta</taxon>
        <taxon>Tracheophyta</taxon>
        <taxon>Spermatophyta</taxon>
        <taxon>Magnoliopsida</taxon>
        <taxon>Liliopsida</taxon>
        <taxon>Zingiberales</taxon>
        <taxon>Musaceae</taxon>
        <taxon>Ensete</taxon>
    </lineage>
</organism>
<accession>A0A426Z1A0</accession>